<proteinExistence type="predicted"/>
<keyword evidence="2" id="KW-0808">Transferase</keyword>
<protein>
    <submittedName>
        <fullName evidence="2">Kinase-like domain-containing protein</fullName>
    </submittedName>
</protein>
<dbReference type="Pfam" id="PF01636">
    <property type="entry name" value="APH"/>
    <property type="match status" value="1"/>
</dbReference>
<sequence>MATHTAASLGKEYQTLLNTTYPEGREQIQAVFQSFNLEALAKRAGSVMGKESTSIFPIAQGGYNSVFAVTFGDGTDVLVRIAGSCRHAPLSDELAKLVFDSEIATLKYLQANTSIPIPEVYYSNSDRKKAGARFMIIQRFDGIPVHYVWDDLSFEQQKDIVAQWMPMQAELSKQKFNAIGCLTTEAGAVGPLLPSSIAEDILRAPHWGPFRSTPESLEGHVRSALDGLAANTEKRAFLKHLLVAIRTLPTDKFHNERLILIHGDLSFGNLLHTSPNKIVGVIDWEGSRVLPVWAAFQQPDFMCGMPSEEAVREILEFRTEDTSANPGSAT</sequence>
<evidence type="ECO:0000313" key="3">
    <source>
        <dbReference type="Proteomes" id="UP001218188"/>
    </source>
</evidence>
<dbReference type="InterPro" id="IPR002575">
    <property type="entry name" value="Aminoglycoside_PTrfase"/>
</dbReference>
<organism evidence="2 3">
    <name type="scientific">Mycena alexandri</name>
    <dbReference type="NCBI Taxonomy" id="1745969"/>
    <lineage>
        <taxon>Eukaryota</taxon>
        <taxon>Fungi</taxon>
        <taxon>Dikarya</taxon>
        <taxon>Basidiomycota</taxon>
        <taxon>Agaricomycotina</taxon>
        <taxon>Agaricomycetes</taxon>
        <taxon>Agaricomycetidae</taxon>
        <taxon>Agaricales</taxon>
        <taxon>Marasmiineae</taxon>
        <taxon>Mycenaceae</taxon>
        <taxon>Mycena</taxon>
    </lineage>
</organism>
<dbReference type="GO" id="GO:0016301">
    <property type="term" value="F:kinase activity"/>
    <property type="evidence" value="ECO:0007669"/>
    <property type="project" value="UniProtKB-KW"/>
</dbReference>
<gene>
    <name evidence="2" type="ORF">C8F04DRAFT_1177112</name>
</gene>
<dbReference type="PANTHER" id="PTHR21310:SF13">
    <property type="entry name" value="AMINOGLYCOSIDE PHOSPHOTRANSFERASE DOMAIN-CONTAINING PROTEIN"/>
    <property type="match status" value="1"/>
</dbReference>
<dbReference type="SUPFAM" id="SSF56112">
    <property type="entry name" value="Protein kinase-like (PK-like)"/>
    <property type="match status" value="1"/>
</dbReference>
<evidence type="ECO:0000313" key="2">
    <source>
        <dbReference type="EMBL" id="KAJ7041660.1"/>
    </source>
</evidence>
<comment type="caution">
    <text evidence="2">The sequence shown here is derived from an EMBL/GenBank/DDBJ whole genome shotgun (WGS) entry which is preliminary data.</text>
</comment>
<dbReference type="Gene3D" id="3.30.200.20">
    <property type="entry name" value="Phosphorylase Kinase, domain 1"/>
    <property type="match status" value="1"/>
</dbReference>
<dbReference type="InterPro" id="IPR011009">
    <property type="entry name" value="Kinase-like_dom_sf"/>
</dbReference>
<dbReference type="Gene3D" id="3.90.1200.10">
    <property type="match status" value="1"/>
</dbReference>
<keyword evidence="2" id="KW-0418">Kinase</keyword>
<reference evidence="2" key="1">
    <citation type="submission" date="2023-03" db="EMBL/GenBank/DDBJ databases">
        <title>Massive genome expansion in bonnet fungi (Mycena s.s.) driven by repeated elements and novel gene families across ecological guilds.</title>
        <authorList>
            <consortium name="Lawrence Berkeley National Laboratory"/>
            <person name="Harder C.B."/>
            <person name="Miyauchi S."/>
            <person name="Viragh M."/>
            <person name="Kuo A."/>
            <person name="Thoen E."/>
            <person name="Andreopoulos B."/>
            <person name="Lu D."/>
            <person name="Skrede I."/>
            <person name="Drula E."/>
            <person name="Henrissat B."/>
            <person name="Morin E."/>
            <person name="Kohler A."/>
            <person name="Barry K."/>
            <person name="LaButti K."/>
            <person name="Morin E."/>
            <person name="Salamov A."/>
            <person name="Lipzen A."/>
            <person name="Mereny Z."/>
            <person name="Hegedus B."/>
            <person name="Baldrian P."/>
            <person name="Stursova M."/>
            <person name="Weitz H."/>
            <person name="Taylor A."/>
            <person name="Grigoriev I.V."/>
            <person name="Nagy L.G."/>
            <person name="Martin F."/>
            <person name="Kauserud H."/>
        </authorList>
    </citation>
    <scope>NUCLEOTIDE SEQUENCE</scope>
    <source>
        <strain evidence="2">CBHHK200</strain>
    </source>
</reference>
<feature type="domain" description="Aminoglycoside phosphotransferase" evidence="1">
    <location>
        <begin position="57"/>
        <end position="292"/>
    </location>
</feature>
<name>A0AAD6XAU7_9AGAR</name>
<dbReference type="InterPro" id="IPR051678">
    <property type="entry name" value="AGP_Transferase"/>
</dbReference>
<dbReference type="Proteomes" id="UP001218188">
    <property type="component" value="Unassembled WGS sequence"/>
</dbReference>
<dbReference type="EMBL" id="JARJCM010000016">
    <property type="protein sequence ID" value="KAJ7041660.1"/>
    <property type="molecule type" value="Genomic_DNA"/>
</dbReference>
<dbReference type="PANTHER" id="PTHR21310">
    <property type="entry name" value="AMINOGLYCOSIDE PHOSPHOTRANSFERASE-RELATED-RELATED"/>
    <property type="match status" value="1"/>
</dbReference>
<evidence type="ECO:0000259" key="1">
    <source>
        <dbReference type="Pfam" id="PF01636"/>
    </source>
</evidence>
<dbReference type="AlphaFoldDB" id="A0AAD6XAU7"/>
<accession>A0AAD6XAU7</accession>
<keyword evidence="3" id="KW-1185">Reference proteome</keyword>